<dbReference type="STRING" id="6573.A0A210QLK7"/>
<gene>
    <name evidence="4" type="ORF">KP79_PYT22898</name>
</gene>
<evidence type="ECO:0000313" key="5">
    <source>
        <dbReference type="Proteomes" id="UP000242188"/>
    </source>
</evidence>
<dbReference type="FunFam" id="1.10.238.10:FF:000001">
    <property type="entry name" value="Calmodulin 1"/>
    <property type="match status" value="1"/>
</dbReference>
<dbReference type="InterPro" id="IPR002048">
    <property type="entry name" value="EF_hand_dom"/>
</dbReference>
<keyword evidence="2" id="KW-0514">Muscle protein</keyword>
<dbReference type="InterPro" id="IPR011992">
    <property type="entry name" value="EF-hand-dom_pair"/>
</dbReference>
<organism evidence="4 5">
    <name type="scientific">Mizuhopecten yessoensis</name>
    <name type="common">Japanese scallop</name>
    <name type="synonym">Patinopecten yessoensis</name>
    <dbReference type="NCBI Taxonomy" id="6573"/>
    <lineage>
        <taxon>Eukaryota</taxon>
        <taxon>Metazoa</taxon>
        <taxon>Spiralia</taxon>
        <taxon>Lophotrochozoa</taxon>
        <taxon>Mollusca</taxon>
        <taxon>Bivalvia</taxon>
        <taxon>Autobranchia</taxon>
        <taxon>Pteriomorphia</taxon>
        <taxon>Pectinida</taxon>
        <taxon>Pectinoidea</taxon>
        <taxon>Pectinidae</taxon>
        <taxon>Mizuhopecten</taxon>
    </lineage>
</organism>
<dbReference type="InterPro" id="IPR050230">
    <property type="entry name" value="CALM/Myosin/TropC-like"/>
</dbReference>
<evidence type="ECO:0000256" key="1">
    <source>
        <dbReference type="ARBA" id="ARBA00022737"/>
    </source>
</evidence>
<feature type="domain" description="EF-hand" evidence="3">
    <location>
        <begin position="79"/>
        <end position="114"/>
    </location>
</feature>
<dbReference type="OrthoDB" id="435273at2759"/>
<keyword evidence="1" id="KW-0677">Repeat</keyword>
<dbReference type="AlphaFoldDB" id="A0A210QLK7"/>
<dbReference type="Pfam" id="PF13499">
    <property type="entry name" value="EF-hand_7"/>
    <property type="match status" value="1"/>
</dbReference>
<evidence type="ECO:0000313" key="4">
    <source>
        <dbReference type="EMBL" id="OWF49623.1"/>
    </source>
</evidence>
<proteinExistence type="predicted"/>
<dbReference type="EMBL" id="NEDP02003025">
    <property type="protein sequence ID" value="OWF49623.1"/>
    <property type="molecule type" value="Genomic_DNA"/>
</dbReference>
<reference evidence="4 5" key="1">
    <citation type="journal article" date="2017" name="Nat. Ecol. Evol.">
        <title>Scallop genome provides insights into evolution of bilaterian karyotype and development.</title>
        <authorList>
            <person name="Wang S."/>
            <person name="Zhang J."/>
            <person name="Jiao W."/>
            <person name="Li J."/>
            <person name="Xun X."/>
            <person name="Sun Y."/>
            <person name="Guo X."/>
            <person name="Huan P."/>
            <person name="Dong B."/>
            <person name="Zhang L."/>
            <person name="Hu X."/>
            <person name="Sun X."/>
            <person name="Wang J."/>
            <person name="Zhao C."/>
            <person name="Wang Y."/>
            <person name="Wang D."/>
            <person name="Huang X."/>
            <person name="Wang R."/>
            <person name="Lv J."/>
            <person name="Li Y."/>
            <person name="Zhang Z."/>
            <person name="Liu B."/>
            <person name="Lu W."/>
            <person name="Hui Y."/>
            <person name="Liang J."/>
            <person name="Zhou Z."/>
            <person name="Hou R."/>
            <person name="Li X."/>
            <person name="Liu Y."/>
            <person name="Li H."/>
            <person name="Ning X."/>
            <person name="Lin Y."/>
            <person name="Zhao L."/>
            <person name="Xing Q."/>
            <person name="Dou J."/>
            <person name="Li Y."/>
            <person name="Mao J."/>
            <person name="Guo H."/>
            <person name="Dou H."/>
            <person name="Li T."/>
            <person name="Mu C."/>
            <person name="Jiang W."/>
            <person name="Fu Q."/>
            <person name="Fu X."/>
            <person name="Miao Y."/>
            <person name="Liu J."/>
            <person name="Yu Q."/>
            <person name="Li R."/>
            <person name="Liao H."/>
            <person name="Li X."/>
            <person name="Kong Y."/>
            <person name="Jiang Z."/>
            <person name="Chourrout D."/>
            <person name="Li R."/>
            <person name="Bao Z."/>
        </authorList>
    </citation>
    <scope>NUCLEOTIDE SEQUENCE [LARGE SCALE GENOMIC DNA]</scope>
    <source>
        <strain evidence="4 5">PY_sf001</strain>
    </source>
</reference>
<dbReference type="Gene3D" id="1.10.238.10">
    <property type="entry name" value="EF-hand"/>
    <property type="match status" value="2"/>
</dbReference>
<comment type="caution">
    <text evidence="4">The sequence shown here is derived from an EMBL/GenBank/DDBJ whole genome shotgun (WGS) entry which is preliminary data.</text>
</comment>
<dbReference type="SUPFAM" id="SSF47473">
    <property type="entry name" value="EF-hand"/>
    <property type="match status" value="1"/>
</dbReference>
<dbReference type="Proteomes" id="UP000242188">
    <property type="component" value="Unassembled WGS sequence"/>
</dbReference>
<dbReference type="GO" id="GO:0005509">
    <property type="term" value="F:calcium ion binding"/>
    <property type="evidence" value="ECO:0007669"/>
    <property type="project" value="InterPro"/>
</dbReference>
<accession>A0A210QLK7</accession>
<sequence>MAYSFSQTDIDRFKECFFYYARKGNIASKEELGYIMQSLGYSPTPEEVTKYFTTYSKNSNNIDFASFLEAMHDHSKVENVDKELLNAFVAHDQEKRGYVQASEVRNILMKIGVKLSRGEVDALFRETKVAPGGQIRYHEFLKTLLMPVPDY</sequence>
<keyword evidence="5" id="KW-1185">Reference proteome</keyword>
<protein>
    <submittedName>
        <fullName evidence="4">Calmodulin-like protein 4</fullName>
    </submittedName>
</protein>
<dbReference type="PANTHER" id="PTHR23048:SF0">
    <property type="entry name" value="CALMODULIN LIKE 3"/>
    <property type="match status" value="1"/>
</dbReference>
<dbReference type="PANTHER" id="PTHR23048">
    <property type="entry name" value="MYOSIN LIGHT CHAIN 1, 3"/>
    <property type="match status" value="1"/>
</dbReference>
<dbReference type="GO" id="GO:0016460">
    <property type="term" value="C:myosin II complex"/>
    <property type="evidence" value="ECO:0007669"/>
    <property type="project" value="TreeGrafter"/>
</dbReference>
<evidence type="ECO:0000256" key="2">
    <source>
        <dbReference type="ARBA" id="ARBA00023179"/>
    </source>
</evidence>
<dbReference type="PROSITE" id="PS50222">
    <property type="entry name" value="EF_HAND_2"/>
    <property type="match status" value="1"/>
</dbReference>
<evidence type="ECO:0000259" key="3">
    <source>
        <dbReference type="PROSITE" id="PS50222"/>
    </source>
</evidence>
<name>A0A210QLK7_MIZYE</name>